<dbReference type="EMBL" id="JACJKY010000018">
    <property type="protein sequence ID" value="MBM6921529.1"/>
    <property type="molecule type" value="Genomic_DNA"/>
</dbReference>
<dbReference type="SUPFAM" id="SSF54768">
    <property type="entry name" value="dsRNA-binding domain-like"/>
    <property type="match status" value="1"/>
</dbReference>
<dbReference type="GO" id="GO:0003723">
    <property type="term" value="F:RNA binding"/>
    <property type="evidence" value="ECO:0007669"/>
    <property type="project" value="UniProtKB-KW"/>
</dbReference>
<evidence type="ECO:0000256" key="10">
    <source>
        <dbReference type="ARBA" id="ARBA00049596"/>
    </source>
</evidence>
<dbReference type="EC" id="3.1.26.3" evidence="11"/>
<dbReference type="GO" id="GO:0008033">
    <property type="term" value="P:tRNA processing"/>
    <property type="evidence" value="ECO:0007669"/>
    <property type="project" value="UniProtKB-KW"/>
</dbReference>
<feature type="active site" evidence="11">
    <location>
        <position position="67"/>
    </location>
</feature>
<reference evidence="13" key="1">
    <citation type="submission" date="2020-08" db="EMBL/GenBank/DDBJ databases">
        <authorList>
            <person name="Cejkova D."/>
            <person name="Kubasova T."/>
            <person name="Jahodarova E."/>
            <person name="Rychlik I."/>
        </authorList>
    </citation>
    <scope>NUCLEOTIDE SEQUENCE</scope>
    <source>
        <strain evidence="13">An559</strain>
    </source>
</reference>
<evidence type="ECO:0000256" key="7">
    <source>
        <dbReference type="ARBA" id="ARBA00022801"/>
    </source>
</evidence>
<keyword evidence="9" id="KW-0694">RNA-binding</keyword>
<keyword evidence="11" id="KW-0963">Cytoplasm</keyword>
<comment type="function">
    <text evidence="10 11">Digests double-stranded RNA. Involved in the processing of primary rRNA transcript to yield the immediate precursors to the large and small rRNAs (23S and 16S). Processes some mRNAs, and tRNAs when they are encoded in the rRNA operon. Processes pre-crRNA and tracrRNA of type II CRISPR loci if present in the organism.</text>
</comment>
<proteinExistence type="inferred from homology"/>
<dbReference type="RefSeq" id="WP_204447545.1">
    <property type="nucleotide sequence ID" value="NZ_JACJKY010000018.1"/>
</dbReference>
<comment type="caution">
    <text evidence="13">The sequence shown here is derived from an EMBL/GenBank/DDBJ whole genome shotgun (WGS) entry which is preliminary data.</text>
</comment>
<name>A0A938XAB7_9FIRM</name>
<evidence type="ECO:0000256" key="9">
    <source>
        <dbReference type="ARBA" id="ARBA00022884"/>
    </source>
</evidence>
<dbReference type="CDD" id="cd00048">
    <property type="entry name" value="DSRM_SF"/>
    <property type="match status" value="1"/>
</dbReference>
<dbReference type="CDD" id="cd00593">
    <property type="entry name" value="RIBOc"/>
    <property type="match status" value="1"/>
</dbReference>
<evidence type="ECO:0000256" key="1">
    <source>
        <dbReference type="ARBA" id="ARBA00000109"/>
    </source>
</evidence>
<dbReference type="Gene3D" id="1.10.1520.10">
    <property type="entry name" value="Ribonuclease III domain"/>
    <property type="match status" value="1"/>
</dbReference>
<comment type="similarity">
    <text evidence="2">Belongs to the ribonuclease III family.</text>
</comment>
<dbReference type="SUPFAM" id="SSF69065">
    <property type="entry name" value="RNase III domain-like"/>
    <property type="match status" value="1"/>
</dbReference>
<feature type="binding site" evidence="11">
    <location>
        <position position="156"/>
    </location>
    <ligand>
        <name>Mg(2+)</name>
        <dbReference type="ChEBI" id="CHEBI:18420"/>
    </ligand>
</feature>
<keyword evidence="6 11" id="KW-0255">Endonuclease</keyword>
<dbReference type="Gene3D" id="3.30.160.20">
    <property type="match status" value="1"/>
</dbReference>
<keyword evidence="5 11" id="KW-0479">Metal-binding</keyword>
<evidence type="ECO:0000313" key="13">
    <source>
        <dbReference type="EMBL" id="MBM6921529.1"/>
    </source>
</evidence>
<feature type="binding site" evidence="11">
    <location>
        <position position="159"/>
    </location>
    <ligand>
        <name>Mg(2+)</name>
        <dbReference type="ChEBI" id="CHEBI:18420"/>
    </ligand>
</feature>
<evidence type="ECO:0000256" key="3">
    <source>
        <dbReference type="ARBA" id="ARBA00022664"/>
    </source>
</evidence>
<feature type="binding site" evidence="11">
    <location>
        <position position="63"/>
    </location>
    <ligand>
        <name>Mg(2+)</name>
        <dbReference type="ChEBI" id="CHEBI:18420"/>
    </ligand>
</feature>
<keyword evidence="14" id="KW-1185">Reference proteome</keyword>
<feature type="active site" evidence="11">
    <location>
        <position position="159"/>
    </location>
</feature>
<dbReference type="GO" id="GO:0005737">
    <property type="term" value="C:cytoplasm"/>
    <property type="evidence" value="ECO:0007669"/>
    <property type="project" value="UniProtKB-SubCell"/>
</dbReference>
<dbReference type="Proteomes" id="UP000774750">
    <property type="component" value="Unassembled WGS sequence"/>
</dbReference>
<evidence type="ECO:0000256" key="5">
    <source>
        <dbReference type="ARBA" id="ARBA00022723"/>
    </source>
</evidence>
<dbReference type="HAMAP" id="MF_00104">
    <property type="entry name" value="RNase_III"/>
    <property type="match status" value="1"/>
</dbReference>
<keyword evidence="8 11" id="KW-0460">Magnesium</keyword>
<evidence type="ECO:0000256" key="11">
    <source>
        <dbReference type="HAMAP-Rule" id="MF_00104"/>
    </source>
</evidence>
<keyword evidence="4 11" id="KW-0540">Nuclease</keyword>
<comment type="subcellular location">
    <subcellularLocation>
        <location evidence="11">Cytoplasm</location>
    </subcellularLocation>
</comment>
<evidence type="ECO:0000256" key="4">
    <source>
        <dbReference type="ARBA" id="ARBA00022722"/>
    </source>
</evidence>
<protein>
    <recommendedName>
        <fullName evidence="11">Ribonuclease 3</fullName>
        <ecNumber evidence="11">3.1.26.3</ecNumber>
    </recommendedName>
    <alternativeName>
        <fullName evidence="11">Ribonuclease III</fullName>
        <shortName evidence="11">RNase III</shortName>
    </alternativeName>
</protein>
<dbReference type="GO" id="GO:0006397">
    <property type="term" value="P:mRNA processing"/>
    <property type="evidence" value="ECO:0007669"/>
    <property type="project" value="UniProtKB-UniRule"/>
</dbReference>
<evidence type="ECO:0000256" key="2">
    <source>
        <dbReference type="ARBA" id="ARBA00010183"/>
    </source>
</evidence>
<keyword evidence="11" id="KW-0698">rRNA processing</keyword>
<dbReference type="InterPro" id="IPR000999">
    <property type="entry name" value="RNase_III_dom"/>
</dbReference>
<dbReference type="GO" id="GO:0006364">
    <property type="term" value="P:rRNA processing"/>
    <property type="evidence" value="ECO:0007669"/>
    <property type="project" value="UniProtKB-UniRule"/>
</dbReference>
<keyword evidence="3 11" id="KW-0507">mRNA processing</keyword>
<gene>
    <name evidence="11" type="primary">rnc</name>
    <name evidence="13" type="ORF">H6A12_10210</name>
</gene>
<accession>A0A938XAB7</accession>
<evidence type="ECO:0000259" key="12">
    <source>
        <dbReference type="PROSITE" id="PS50142"/>
    </source>
</evidence>
<dbReference type="InterPro" id="IPR014720">
    <property type="entry name" value="dsRBD_dom"/>
</dbReference>
<dbReference type="SMART" id="SM00535">
    <property type="entry name" value="RIBOc"/>
    <property type="match status" value="1"/>
</dbReference>
<feature type="domain" description="RNase III" evidence="12">
    <location>
        <begin position="24"/>
        <end position="170"/>
    </location>
</feature>
<organism evidence="13 14">
    <name type="scientific">Merdimmobilis hominis</name>
    <dbReference type="NCBI Taxonomy" id="2897707"/>
    <lineage>
        <taxon>Bacteria</taxon>
        <taxon>Bacillati</taxon>
        <taxon>Bacillota</taxon>
        <taxon>Clostridia</taxon>
        <taxon>Eubacteriales</taxon>
        <taxon>Oscillospiraceae</taxon>
        <taxon>Merdimmobilis</taxon>
    </lineage>
</organism>
<comment type="subunit">
    <text evidence="11">Homodimer.</text>
</comment>
<dbReference type="Pfam" id="PF14622">
    <property type="entry name" value="Ribonucleas_3_3"/>
    <property type="match status" value="1"/>
</dbReference>
<keyword evidence="11" id="KW-0819">tRNA processing</keyword>
<dbReference type="PANTHER" id="PTHR14950:SF37">
    <property type="entry name" value="ENDORIBONUCLEASE DICER"/>
    <property type="match status" value="1"/>
</dbReference>
<evidence type="ECO:0000313" key="14">
    <source>
        <dbReference type="Proteomes" id="UP000774750"/>
    </source>
</evidence>
<dbReference type="AlphaFoldDB" id="A0A938XAB7"/>
<comment type="cofactor">
    <cofactor evidence="11">
        <name>Mg(2+)</name>
        <dbReference type="ChEBI" id="CHEBI:18420"/>
    </cofactor>
</comment>
<dbReference type="GO" id="GO:0004525">
    <property type="term" value="F:ribonuclease III activity"/>
    <property type="evidence" value="ECO:0007669"/>
    <property type="project" value="UniProtKB-UniRule"/>
</dbReference>
<dbReference type="InterPro" id="IPR036389">
    <property type="entry name" value="RNase_III_sf"/>
</dbReference>
<dbReference type="InterPro" id="IPR011907">
    <property type="entry name" value="RNase_III"/>
</dbReference>
<evidence type="ECO:0000256" key="6">
    <source>
        <dbReference type="ARBA" id="ARBA00022759"/>
    </source>
</evidence>
<dbReference type="Pfam" id="PF00035">
    <property type="entry name" value="dsrm"/>
    <property type="match status" value="1"/>
</dbReference>
<comment type="catalytic activity">
    <reaction evidence="1 11">
        <text>Endonucleolytic cleavage to 5'-phosphomonoester.</text>
        <dbReference type="EC" id="3.1.26.3"/>
    </reaction>
</comment>
<keyword evidence="7 11" id="KW-0378">Hydrolase</keyword>
<dbReference type="PROSITE" id="PS50142">
    <property type="entry name" value="RNASE_3_2"/>
    <property type="match status" value="1"/>
</dbReference>
<sequence>MSDDYYAFLRNMQKGFFIMNNKDLQLIQNQIGYSFKNPDLLQQAFVRRSYAQENGGEDNEVLEFIGDKVLDFAVVKLLAEKYGYFLSACDDFDPDEEFDEFACDYKENKLTEMKKKLVEKTMLAHCIDMLDLADFLIMGKGDRNNHVEREASVKEDLFEALIGAVALDSGWNIDEMQSAVEYMLQPETYLWESEDDNYVAMIQDWSLRQSGQLPNICTIGSSYDEETSPWLRNGNEIRSTPKRDHTAWFINVQEYPKTHFCSRMTLPNVNKVFKGYGRSKNEARKDVCKLAYRYLDENDMLFTIRDEIDNPNRDMAINQLEILARRGYFSLPTYTFKETHDDNGNPIWNCECHIEEEECYFDETSSSKKAAKKGAAYRMLIYVLGMEK</sequence>
<evidence type="ECO:0000256" key="8">
    <source>
        <dbReference type="ARBA" id="ARBA00022842"/>
    </source>
</evidence>
<dbReference type="PANTHER" id="PTHR14950">
    <property type="entry name" value="DICER-RELATED"/>
    <property type="match status" value="1"/>
</dbReference>
<reference evidence="13" key="2">
    <citation type="journal article" date="2021" name="Sci. Rep.">
        <title>The distribution of antibiotic resistance genes in chicken gut microbiota commensals.</title>
        <authorList>
            <person name="Juricova H."/>
            <person name="Matiasovicova J."/>
            <person name="Kubasova T."/>
            <person name="Cejkova D."/>
            <person name="Rychlik I."/>
        </authorList>
    </citation>
    <scope>NUCLEOTIDE SEQUENCE</scope>
    <source>
        <strain evidence="13">An559</strain>
    </source>
</reference>
<dbReference type="GO" id="GO:0046872">
    <property type="term" value="F:metal ion binding"/>
    <property type="evidence" value="ECO:0007669"/>
    <property type="project" value="UniProtKB-KW"/>
</dbReference>